<gene>
    <name evidence="1" type="ORF">METZ01_LOCUS431697</name>
</gene>
<name>A0A382Y6G4_9ZZZZ</name>
<feature type="non-terminal residue" evidence="1">
    <location>
        <position position="34"/>
    </location>
</feature>
<organism evidence="1">
    <name type="scientific">marine metagenome</name>
    <dbReference type="NCBI Taxonomy" id="408172"/>
    <lineage>
        <taxon>unclassified sequences</taxon>
        <taxon>metagenomes</taxon>
        <taxon>ecological metagenomes</taxon>
    </lineage>
</organism>
<dbReference type="AlphaFoldDB" id="A0A382Y6G4"/>
<sequence>MLFWYVSGGLEWQVALSLDAHVAQLVEHILGKDE</sequence>
<dbReference type="EMBL" id="UINC01173313">
    <property type="protein sequence ID" value="SVD78843.1"/>
    <property type="molecule type" value="Genomic_DNA"/>
</dbReference>
<proteinExistence type="predicted"/>
<reference evidence="1" key="1">
    <citation type="submission" date="2018-05" db="EMBL/GenBank/DDBJ databases">
        <authorList>
            <person name="Lanie J.A."/>
            <person name="Ng W.-L."/>
            <person name="Kazmierczak K.M."/>
            <person name="Andrzejewski T.M."/>
            <person name="Davidsen T.M."/>
            <person name="Wayne K.J."/>
            <person name="Tettelin H."/>
            <person name="Glass J.I."/>
            <person name="Rusch D."/>
            <person name="Podicherti R."/>
            <person name="Tsui H.-C.T."/>
            <person name="Winkler M.E."/>
        </authorList>
    </citation>
    <scope>NUCLEOTIDE SEQUENCE</scope>
</reference>
<evidence type="ECO:0000313" key="1">
    <source>
        <dbReference type="EMBL" id="SVD78843.1"/>
    </source>
</evidence>
<protein>
    <submittedName>
        <fullName evidence="1">Uncharacterized protein</fullName>
    </submittedName>
</protein>
<accession>A0A382Y6G4</accession>